<proteinExistence type="predicted"/>
<reference evidence="1 2" key="1">
    <citation type="submission" date="2020-02" db="EMBL/GenBank/DDBJ databases">
        <authorList>
            <person name="Ma Q."/>
            <person name="Huang Y."/>
            <person name="Song X."/>
            <person name="Pei D."/>
        </authorList>
    </citation>
    <scope>NUCLEOTIDE SEQUENCE [LARGE SCALE GENOMIC DNA]</scope>
    <source>
        <strain evidence="1">Sxm20200214</strain>
        <tissue evidence="1">Leaf</tissue>
    </source>
</reference>
<comment type="caution">
    <text evidence="1">The sequence shown here is derived from an EMBL/GenBank/DDBJ whole genome shotgun (WGS) entry which is preliminary data.</text>
</comment>
<protein>
    <submittedName>
        <fullName evidence="1">Uncharacterized protein</fullName>
    </submittedName>
</protein>
<dbReference type="AlphaFoldDB" id="A0A8X7V7Y2"/>
<name>A0A8X7V7Y2_BRACI</name>
<dbReference type="EMBL" id="JAAMPC010000007">
    <property type="protein sequence ID" value="KAG2304201.1"/>
    <property type="molecule type" value="Genomic_DNA"/>
</dbReference>
<gene>
    <name evidence="1" type="ORF">Bca52824_032852</name>
</gene>
<evidence type="ECO:0000313" key="2">
    <source>
        <dbReference type="Proteomes" id="UP000886595"/>
    </source>
</evidence>
<dbReference type="OrthoDB" id="1702343at2759"/>
<keyword evidence="2" id="KW-1185">Reference proteome</keyword>
<sequence>MELILDHSVSIIEPDFEAFSDWLLDIITTGDLDVFFPAATRMLRWLKKFGNIQQYKPHTDEKTSFISFLMFQNTS</sequence>
<organism evidence="1 2">
    <name type="scientific">Brassica carinata</name>
    <name type="common">Ethiopian mustard</name>
    <name type="synonym">Abyssinian cabbage</name>
    <dbReference type="NCBI Taxonomy" id="52824"/>
    <lineage>
        <taxon>Eukaryota</taxon>
        <taxon>Viridiplantae</taxon>
        <taxon>Streptophyta</taxon>
        <taxon>Embryophyta</taxon>
        <taxon>Tracheophyta</taxon>
        <taxon>Spermatophyta</taxon>
        <taxon>Magnoliopsida</taxon>
        <taxon>eudicotyledons</taxon>
        <taxon>Gunneridae</taxon>
        <taxon>Pentapetalae</taxon>
        <taxon>rosids</taxon>
        <taxon>malvids</taxon>
        <taxon>Brassicales</taxon>
        <taxon>Brassicaceae</taxon>
        <taxon>Brassiceae</taxon>
        <taxon>Brassica</taxon>
    </lineage>
</organism>
<dbReference type="Proteomes" id="UP000886595">
    <property type="component" value="Unassembled WGS sequence"/>
</dbReference>
<accession>A0A8X7V7Y2</accession>
<evidence type="ECO:0000313" key="1">
    <source>
        <dbReference type="EMBL" id="KAG2304201.1"/>
    </source>
</evidence>